<dbReference type="PANTHER" id="PTHR43190">
    <property type="entry name" value="N-ACETYL-D-GLUCOSAMINE KINASE"/>
    <property type="match status" value="1"/>
</dbReference>
<sequence length="316" mass="34487">MYFLGIDGGGTKTCFTLINEKGNVINRVIKGTCHPTQIGFDNLEKLLREGLEEIIKSSNISKEEIIKSYLGLAGYGIVKEIAEGIAKVVSKVFNGMDYILNNDVRVAIAGALAGEDGINVVAGTGSIALALKDEKVLRCGGWGYSIGDEASAYWIGKKALALFSKQSDGRLEKAPLYEMFKKELDLKTDFEIVSYVNEKLKGDRGEIAKLAKLCSDAAECGDEGAIAIFDEAAKEISEMIKNLLKNYDKDIVKVSYTGGVFKSGELILKPLREYLNGYNVELVEPQLSPDLGACLLAYISTGNKVTQELIERMKKQ</sequence>
<keyword evidence="3" id="KW-1185">Reference proteome</keyword>
<accession>A0A9X3XP08</accession>
<name>A0A9X3XP08_9CLOT</name>
<reference evidence="2" key="1">
    <citation type="submission" date="2022-05" db="EMBL/GenBank/DDBJ databases">
        <title>Draft genome sequence of Clostridium tertium strain CP3 isolated from Peru.</title>
        <authorList>
            <person name="Hurtado R."/>
            <person name="Lima L."/>
            <person name="Sousa T."/>
            <person name="Jaiswal A.K."/>
            <person name="Tiwari S."/>
            <person name="Maturrano L."/>
            <person name="Brenig B."/>
            <person name="Azevedo V."/>
        </authorList>
    </citation>
    <scope>NUCLEOTIDE SEQUENCE</scope>
    <source>
        <strain evidence="2">CP3</strain>
    </source>
</reference>
<dbReference type="AlphaFoldDB" id="A0A9X3XP08"/>
<dbReference type="InterPro" id="IPR043129">
    <property type="entry name" value="ATPase_NBD"/>
</dbReference>
<feature type="domain" description="ATPase BadF/BadG/BcrA/BcrD type" evidence="1">
    <location>
        <begin position="4"/>
        <end position="297"/>
    </location>
</feature>
<dbReference type="PANTHER" id="PTHR43190:SF3">
    <property type="entry name" value="N-ACETYL-D-GLUCOSAMINE KINASE"/>
    <property type="match status" value="1"/>
</dbReference>
<dbReference type="SUPFAM" id="SSF53067">
    <property type="entry name" value="Actin-like ATPase domain"/>
    <property type="match status" value="2"/>
</dbReference>
<proteinExistence type="predicted"/>
<dbReference type="CDD" id="cd24007">
    <property type="entry name" value="ASKHA_NBD_eukNAGK-like"/>
    <property type="match status" value="1"/>
</dbReference>
<evidence type="ECO:0000313" key="3">
    <source>
        <dbReference type="Proteomes" id="UP001141183"/>
    </source>
</evidence>
<gene>
    <name evidence="2" type="ORF">NE398_09775</name>
</gene>
<dbReference type="InterPro" id="IPR002731">
    <property type="entry name" value="ATPase_BadF"/>
</dbReference>
<dbReference type="Gene3D" id="3.30.420.40">
    <property type="match status" value="2"/>
</dbReference>
<dbReference type="InterPro" id="IPR052519">
    <property type="entry name" value="Euk-type_GlcNAc_Kinase"/>
</dbReference>
<dbReference type="RefSeq" id="WP_111931161.1">
    <property type="nucleotide sequence ID" value="NZ_JAMRYU010000009.1"/>
</dbReference>
<protein>
    <submittedName>
        <fullName evidence="2">Acyl-CoA reductase</fullName>
    </submittedName>
</protein>
<evidence type="ECO:0000259" key="1">
    <source>
        <dbReference type="Pfam" id="PF01869"/>
    </source>
</evidence>
<evidence type="ECO:0000313" key="2">
    <source>
        <dbReference type="EMBL" id="MDC4240452.1"/>
    </source>
</evidence>
<comment type="caution">
    <text evidence="2">The sequence shown here is derived from an EMBL/GenBank/DDBJ whole genome shotgun (WGS) entry which is preliminary data.</text>
</comment>
<dbReference type="Proteomes" id="UP001141183">
    <property type="component" value="Unassembled WGS sequence"/>
</dbReference>
<dbReference type="EMBL" id="JAMRYU010000009">
    <property type="protein sequence ID" value="MDC4240452.1"/>
    <property type="molecule type" value="Genomic_DNA"/>
</dbReference>
<dbReference type="Pfam" id="PF01869">
    <property type="entry name" value="BcrAD_BadFG"/>
    <property type="match status" value="1"/>
</dbReference>
<organism evidence="2 3">
    <name type="scientific">Clostridium tertium</name>
    <dbReference type="NCBI Taxonomy" id="1559"/>
    <lineage>
        <taxon>Bacteria</taxon>
        <taxon>Bacillati</taxon>
        <taxon>Bacillota</taxon>
        <taxon>Clostridia</taxon>
        <taxon>Eubacteriales</taxon>
        <taxon>Clostridiaceae</taxon>
        <taxon>Clostridium</taxon>
    </lineage>
</organism>